<gene>
    <name evidence="4" type="ORF">DP115_00570</name>
</gene>
<dbReference type="Pfam" id="PF08281">
    <property type="entry name" value="Sigma70_r4_2"/>
    <property type="match status" value="1"/>
</dbReference>
<organism evidence="4 5">
    <name type="scientific">Brasilonema octagenarum UFV-OR1</name>
    <dbReference type="NCBI Taxonomy" id="417115"/>
    <lineage>
        <taxon>Bacteria</taxon>
        <taxon>Bacillati</taxon>
        <taxon>Cyanobacteriota</taxon>
        <taxon>Cyanophyceae</taxon>
        <taxon>Nostocales</taxon>
        <taxon>Scytonemataceae</taxon>
        <taxon>Brasilonema</taxon>
        <taxon>Octagenarum group</taxon>
    </lineage>
</organism>
<dbReference type="Gene3D" id="1.10.10.10">
    <property type="entry name" value="Winged helix-like DNA-binding domain superfamily/Winged helix DNA-binding domain"/>
    <property type="match status" value="1"/>
</dbReference>
<dbReference type="EMBL" id="QMEC01000002">
    <property type="protein sequence ID" value="NMF61361.1"/>
    <property type="molecule type" value="Genomic_DNA"/>
</dbReference>
<dbReference type="PANTHER" id="PTHR30173">
    <property type="entry name" value="SIGMA 19 FACTOR"/>
    <property type="match status" value="1"/>
</dbReference>
<dbReference type="SUPFAM" id="SSF54427">
    <property type="entry name" value="NTF2-like"/>
    <property type="match status" value="1"/>
</dbReference>
<dbReference type="InterPro" id="IPR013324">
    <property type="entry name" value="RNA_pol_sigma_r3/r4-like"/>
</dbReference>
<feature type="domain" description="RNA polymerase sigma factor 70 region 4 type 2" evidence="3">
    <location>
        <begin position="106"/>
        <end position="157"/>
    </location>
</feature>
<comment type="caution">
    <text evidence="4">The sequence shown here is derived from an EMBL/GenBank/DDBJ whole genome shotgun (WGS) entry which is preliminary data.</text>
</comment>
<dbReference type="InterPro" id="IPR014303">
    <property type="entry name" value="RNA_pol_sigma-70_ECF"/>
</dbReference>
<reference evidence="4 5" key="1">
    <citation type="submission" date="2018-06" db="EMBL/GenBank/DDBJ databases">
        <title>Comparative genomics of Brasilonema spp. strains.</title>
        <authorList>
            <person name="Alvarenga D.O."/>
            <person name="Fiore M.F."/>
            <person name="Varani A.M."/>
        </authorList>
    </citation>
    <scope>NUCLEOTIDE SEQUENCE [LARGE SCALE GENOMIC DNA]</scope>
    <source>
        <strain evidence="4 5">UFV-OR1</strain>
    </source>
</reference>
<dbReference type="Gene3D" id="1.10.1740.10">
    <property type="match status" value="1"/>
</dbReference>
<feature type="domain" description="RNA polymerase sigma-70 region 2" evidence="2">
    <location>
        <begin position="7"/>
        <end position="70"/>
    </location>
</feature>
<evidence type="ECO:0000259" key="2">
    <source>
        <dbReference type="Pfam" id="PF04542"/>
    </source>
</evidence>
<dbReference type="InterPro" id="IPR032710">
    <property type="entry name" value="NTF2-like_dom_sf"/>
</dbReference>
<accession>A0ABX1M2F1</accession>
<dbReference type="InterPro" id="IPR013325">
    <property type="entry name" value="RNA_pol_sigma_r2"/>
</dbReference>
<dbReference type="InterPro" id="IPR036388">
    <property type="entry name" value="WH-like_DNA-bd_sf"/>
</dbReference>
<dbReference type="Gene3D" id="3.10.450.50">
    <property type="match status" value="1"/>
</dbReference>
<dbReference type="InterPro" id="IPR052704">
    <property type="entry name" value="ECF_Sigma-70_Domain"/>
</dbReference>
<dbReference type="Pfam" id="PF04542">
    <property type="entry name" value="Sigma70_r2"/>
    <property type="match status" value="1"/>
</dbReference>
<dbReference type="PANTHER" id="PTHR30173:SF36">
    <property type="entry name" value="ECF RNA POLYMERASE SIGMA FACTOR SIGJ"/>
    <property type="match status" value="1"/>
</dbReference>
<evidence type="ECO:0000256" key="1">
    <source>
        <dbReference type="ARBA" id="ARBA00011344"/>
    </source>
</evidence>
<proteinExistence type="predicted"/>
<dbReference type="SUPFAM" id="SSF88946">
    <property type="entry name" value="Sigma2 domain of RNA polymerase sigma factors"/>
    <property type="match status" value="1"/>
</dbReference>
<name>A0ABX1M2F1_9CYAN</name>
<dbReference type="InterPro" id="IPR014284">
    <property type="entry name" value="RNA_pol_sigma-70_dom"/>
</dbReference>
<dbReference type="NCBIfam" id="TIGR02957">
    <property type="entry name" value="SigX4"/>
    <property type="match status" value="1"/>
</dbReference>
<dbReference type="NCBIfam" id="NF007214">
    <property type="entry name" value="PRK09636.1"/>
    <property type="match status" value="1"/>
</dbReference>
<dbReference type="RefSeq" id="WP_169262951.1">
    <property type="nucleotide sequence ID" value="NZ_QMEC01000002.1"/>
</dbReference>
<dbReference type="Proteomes" id="UP000762253">
    <property type="component" value="Unassembled WGS sequence"/>
</dbReference>
<sequence>MNRLEEFNQHRPFLFSIAYRMLGSVVDAEDMVQETFLRWQQVAEDTVQSAKAYLSSIITRLCIDHLRSARVQREQYVGPWLPEPILTEQMPDPAKTVELVDTLSTAFLVLLETLSPLERAVFLLREVFDYDYEEIGQIVDKSPTNCRQIVRRAKQHLTSRRPRFEVSLHSREQMTEKFLQACNVGDLQGLIGLLAEDITLWSDGGGQVTAALKPLHGSVKVAKFLLAIRSKKLANYVSRIAKVNDQPGIINYIGVRVGATLQYHLHSVMTFDFKDERIQSVFIVVNPDKLKQLADSNIKCQLAQPH</sequence>
<dbReference type="SUPFAM" id="SSF88659">
    <property type="entry name" value="Sigma3 and sigma4 domains of RNA polymerase sigma factors"/>
    <property type="match status" value="1"/>
</dbReference>
<comment type="subunit">
    <text evidence="1">Interacts transiently with the RNA polymerase catalytic core formed by RpoA, RpoB, RpoC and RpoZ (2 alpha, 1 beta, 1 beta' and 1 omega subunit) to form the RNA polymerase holoenzyme that can initiate transcription.</text>
</comment>
<keyword evidence="5" id="KW-1185">Reference proteome</keyword>
<evidence type="ECO:0000259" key="3">
    <source>
        <dbReference type="Pfam" id="PF08281"/>
    </source>
</evidence>
<evidence type="ECO:0000313" key="5">
    <source>
        <dbReference type="Proteomes" id="UP000762253"/>
    </source>
</evidence>
<evidence type="ECO:0000313" key="4">
    <source>
        <dbReference type="EMBL" id="NMF61361.1"/>
    </source>
</evidence>
<dbReference type="InterPro" id="IPR013249">
    <property type="entry name" value="RNA_pol_sigma70_r4_t2"/>
</dbReference>
<dbReference type="NCBIfam" id="TIGR02937">
    <property type="entry name" value="sigma70-ECF"/>
    <property type="match status" value="1"/>
</dbReference>
<protein>
    <submittedName>
        <fullName evidence="4">RNA polymerase sigma-70 factor</fullName>
    </submittedName>
</protein>
<dbReference type="InterPro" id="IPR007627">
    <property type="entry name" value="RNA_pol_sigma70_r2"/>
</dbReference>